<organism evidence="1 2">
    <name type="scientific">Heyndrickxia shackletonii</name>
    <dbReference type="NCBI Taxonomy" id="157838"/>
    <lineage>
        <taxon>Bacteria</taxon>
        <taxon>Bacillati</taxon>
        <taxon>Bacillota</taxon>
        <taxon>Bacilli</taxon>
        <taxon>Bacillales</taxon>
        <taxon>Bacillaceae</taxon>
        <taxon>Heyndrickxia</taxon>
    </lineage>
</organism>
<gene>
    <name evidence="1" type="ORF">AN964_15740</name>
</gene>
<dbReference type="EMBL" id="LJJC01000004">
    <property type="protein sequence ID" value="KQL54817.1"/>
    <property type="molecule type" value="Genomic_DNA"/>
</dbReference>
<reference evidence="1 2" key="1">
    <citation type="submission" date="2015-09" db="EMBL/GenBank/DDBJ databases">
        <title>Genome sequencing project for genomic taxonomy and phylogenomics of Bacillus-like bacteria.</title>
        <authorList>
            <person name="Liu B."/>
            <person name="Wang J."/>
            <person name="Zhu Y."/>
            <person name="Liu G."/>
            <person name="Chen Q."/>
            <person name="Chen Z."/>
            <person name="Lan J."/>
            <person name="Che J."/>
            <person name="Ge C."/>
            <person name="Shi H."/>
            <person name="Pan Z."/>
            <person name="Liu X."/>
        </authorList>
    </citation>
    <scope>NUCLEOTIDE SEQUENCE [LARGE SCALE GENOMIC DNA]</scope>
    <source>
        <strain evidence="1 2">LMG 18435</strain>
    </source>
</reference>
<comment type="caution">
    <text evidence="1">The sequence shown here is derived from an EMBL/GenBank/DDBJ whole genome shotgun (WGS) entry which is preliminary data.</text>
</comment>
<dbReference type="Proteomes" id="UP000051888">
    <property type="component" value="Unassembled WGS sequence"/>
</dbReference>
<evidence type="ECO:0000313" key="1">
    <source>
        <dbReference type="EMBL" id="KQL54817.1"/>
    </source>
</evidence>
<accession>A0A0Q3TM75</accession>
<dbReference type="AlphaFoldDB" id="A0A0Q3TM75"/>
<dbReference type="PATRIC" id="fig|157838.3.peg.3477"/>
<protein>
    <recommendedName>
        <fullName evidence="3">DUF3993 domain-containing protein</fullName>
    </recommendedName>
</protein>
<dbReference type="Pfam" id="PF13158">
    <property type="entry name" value="DUF3993"/>
    <property type="match status" value="1"/>
</dbReference>
<dbReference type="InterPro" id="IPR025056">
    <property type="entry name" value="DUF3993"/>
</dbReference>
<evidence type="ECO:0008006" key="3">
    <source>
        <dbReference type="Google" id="ProtNLM"/>
    </source>
</evidence>
<sequence>MLKKIIITTVLIVGVLFGLKSHVMAEGKSADYKQFVKDAFHTQVALSEKERSLNEIKDMLNTYFTKDFISLFLKENLVKTDKGYQTFGSDFPLYYIPFFSYDDQTKVKKLGNRVYIFENMAKKDTGPVIYKSDYQGVRLKKVKGVWKIDEILYYVPKNIIQSPKATMKHPTHHGLKSLKNSFLNPLTSFILPINFKPIWLLMSKF</sequence>
<name>A0A0Q3TM75_9BACI</name>
<keyword evidence="2" id="KW-1185">Reference proteome</keyword>
<proteinExistence type="predicted"/>
<evidence type="ECO:0000313" key="2">
    <source>
        <dbReference type="Proteomes" id="UP000051888"/>
    </source>
</evidence>